<dbReference type="Proteomes" id="UP000607645">
    <property type="component" value="Unassembled WGS sequence"/>
</dbReference>
<protein>
    <submittedName>
        <fullName evidence="1">Uncharacterized protein</fullName>
    </submittedName>
</protein>
<dbReference type="EMBL" id="JACOPQ010000004">
    <property type="protein sequence ID" value="MBC5736748.1"/>
    <property type="molecule type" value="Genomic_DNA"/>
</dbReference>
<evidence type="ECO:0000313" key="2">
    <source>
        <dbReference type="Proteomes" id="UP000607645"/>
    </source>
</evidence>
<comment type="caution">
    <text evidence="1">The sequence shown here is derived from an EMBL/GenBank/DDBJ whole genome shotgun (WGS) entry which is preliminary data.</text>
</comment>
<keyword evidence="2" id="KW-1185">Reference proteome</keyword>
<organism evidence="1 2">
    <name type="scientific">Lawsonibacter faecis</name>
    <dbReference type="NCBI Taxonomy" id="2763052"/>
    <lineage>
        <taxon>Bacteria</taxon>
        <taxon>Bacillati</taxon>
        <taxon>Bacillota</taxon>
        <taxon>Clostridia</taxon>
        <taxon>Eubacteriales</taxon>
        <taxon>Oscillospiraceae</taxon>
        <taxon>Lawsonibacter</taxon>
    </lineage>
</organism>
<name>A0A8J6JII5_9FIRM</name>
<sequence length="68" mass="7536">MARIEIANFESTLSQVFHGGERLCRELRLTDEEAGYLRRAYPHACIKPLSGPVGGKAWYQVQLASATA</sequence>
<gene>
    <name evidence="1" type="ORF">H8S62_06955</name>
</gene>
<evidence type="ECO:0000313" key="1">
    <source>
        <dbReference type="EMBL" id="MBC5736748.1"/>
    </source>
</evidence>
<dbReference type="AlphaFoldDB" id="A0A8J6JII5"/>
<reference evidence="1" key="1">
    <citation type="submission" date="2020-08" db="EMBL/GenBank/DDBJ databases">
        <title>Genome public.</title>
        <authorList>
            <person name="Liu C."/>
            <person name="Sun Q."/>
        </authorList>
    </citation>
    <scope>NUCLEOTIDE SEQUENCE</scope>
    <source>
        <strain evidence="1">NSJ-52</strain>
    </source>
</reference>
<proteinExistence type="predicted"/>
<dbReference type="RefSeq" id="WP_155150336.1">
    <property type="nucleotide sequence ID" value="NZ_JACOPQ010000004.1"/>
</dbReference>
<accession>A0A8J6JII5</accession>